<dbReference type="InterPro" id="IPR016187">
    <property type="entry name" value="CTDL_fold"/>
</dbReference>
<dbReference type="InterPro" id="IPR048395">
    <property type="entry name" value="Glyco_hydro_31_C"/>
</dbReference>
<dbReference type="PROSITE" id="PS00022">
    <property type="entry name" value="EGF_1"/>
    <property type="match status" value="1"/>
</dbReference>
<evidence type="ECO:0000256" key="2">
    <source>
        <dbReference type="PROSITE-ProRule" id="PRU00076"/>
    </source>
</evidence>
<feature type="non-terminal residue" evidence="4">
    <location>
        <position position="1"/>
    </location>
</feature>
<dbReference type="InterPro" id="IPR000152">
    <property type="entry name" value="EGF-type_Asp/Asn_hydroxyl_site"/>
</dbReference>
<dbReference type="InterPro" id="IPR013780">
    <property type="entry name" value="Glyco_hydro_b"/>
</dbReference>
<keyword evidence="1 2" id="KW-1015">Disulfide bond</keyword>
<dbReference type="SUPFAM" id="SSF57196">
    <property type="entry name" value="EGF/Laminin"/>
    <property type="match status" value="1"/>
</dbReference>
<dbReference type="Pfam" id="PF21365">
    <property type="entry name" value="Glyco_hydro_31_3rd"/>
    <property type="match status" value="1"/>
</dbReference>
<dbReference type="EMBL" id="CAJNOO010002214">
    <property type="protein sequence ID" value="CAF1246408.1"/>
    <property type="molecule type" value="Genomic_DNA"/>
</dbReference>
<dbReference type="Gene3D" id="2.10.25.10">
    <property type="entry name" value="Laminin"/>
    <property type="match status" value="1"/>
</dbReference>
<feature type="domain" description="EGF-like" evidence="3">
    <location>
        <begin position="286"/>
        <end position="323"/>
    </location>
</feature>
<dbReference type="CDD" id="cd00054">
    <property type="entry name" value="EGF_CA"/>
    <property type="match status" value="1"/>
</dbReference>
<evidence type="ECO:0000256" key="1">
    <source>
        <dbReference type="ARBA" id="ARBA00023157"/>
    </source>
</evidence>
<proteinExistence type="predicted"/>
<dbReference type="InterPro" id="IPR016186">
    <property type="entry name" value="C-type_lectin-like/link_sf"/>
</dbReference>
<evidence type="ECO:0000313" key="5">
    <source>
        <dbReference type="Proteomes" id="UP000663882"/>
    </source>
</evidence>
<dbReference type="InterPro" id="IPR000742">
    <property type="entry name" value="EGF"/>
</dbReference>
<gene>
    <name evidence="4" type="ORF">RFH988_LOCUS26942</name>
</gene>
<comment type="caution">
    <text evidence="2">Lacks conserved residue(s) required for the propagation of feature annotation.</text>
</comment>
<name>A0A814ZPR8_9BILA</name>
<dbReference type="PANTHER" id="PTHR22762">
    <property type="entry name" value="ALPHA-GLUCOSIDASE"/>
    <property type="match status" value="1"/>
</dbReference>
<dbReference type="SUPFAM" id="SSF56436">
    <property type="entry name" value="C-type lectin-like"/>
    <property type="match status" value="1"/>
</dbReference>
<dbReference type="Gene3D" id="3.10.100.10">
    <property type="entry name" value="Mannose-Binding Protein A, subunit A"/>
    <property type="match status" value="1"/>
</dbReference>
<dbReference type="GO" id="GO:0004553">
    <property type="term" value="F:hydrolase activity, hydrolyzing O-glycosyl compounds"/>
    <property type="evidence" value="ECO:0007669"/>
    <property type="project" value="TreeGrafter"/>
</dbReference>
<keyword evidence="2" id="KW-0245">EGF-like domain</keyword>
<dbReference type="Proteomes" id="UP000663882">
    <property type="component" value="Unassembled WGS sequence"/>
</dbReference>
<dbReference type="PROSITE" id="PS00010">
    <property type="entry name" value="ASX_HYDROXYL"/>
    <property type="match status" value="1"/>
</dbReference>
<accession>A0A814ZPR8</accession>
<sequence>TCVLSNNVQNLEFDDITSLWDKFPSIIDKIKETVNRFRCPKGWKRLGGSCYYLSNLTSISSAANHTCNYLHSNLSNLIQIRNAVELFYAAHVLTRNDLSSLMISIDPNFLKGKKIAETLMNDQGRWNRMKSKFHEVRVKYRNLKQKIVDRLSSTGLRILTRSKKMKQIPPKQPLIHDEKQFNKKQSNITNIIFSNETTINIDLVTSTNDNADDEEYEYDDLDSSDESDEFEQIEDIRGICDQIAWNALDNNSTVYILTTYIVSDKIVCSLSDVEPDIEYHHICEYVLDFCFANIICGKHGHCVNTLSGFKCSCSFLYDGLLCETSIYLNDANTYDIDQQFLVGRAILVSPNLLPESDIVHAYIPQDVWYEFPSGIKLNSVGLFTDLNAPISKINVHIRGDFIIPMQIPGDNLVLGRGNPFTLIVAQSQLGTASGNLYWDDGDSIDSIETKTYNYLEFSLIDFNKLTINTLVSNYKDSAMRLDLIKILGVNKFVSNVTVNGENYSNYLYNIPDQILVIYALDLNMLAQSSQTIQWTFST</sequence>
<dbReference type="SUPFAM" id="SSF51011">
    <property type="entry name" value="Glycosyl hydrolase domain"/>
    <property type="match status" value="1"/>
</dbReference>
<evidence type="ECO:0000259" key="3">
    <source>
        <dbReference type="PROSITE" id="PS50026"/>
    </source>
</evidence>
<feature type="disulfide bond" evidence="2">
    <location>
        <begin position="313"/>
        <end position="322"/>
    </location>
</feature>
<evidence type="ECO:0000313" key="4">
    <source>
        <dbReference type="EMBL" id="CAF1246408.1"/>
    </source>
</evidence>
<dbReference type="Gene3D" id="2.60.40.1180">
    <property type="entry name" value="Golgi alpha-mannosidase II"/>
    <property type="match status" value="2"/>
</dbReference>
<comment type="caution">
    <text evidence="4">The sequence shown here is derived from an EMBL/GenBank/DDBJ whole genome shotgun (WGS) entry which is preliminary data.</text>
</comment>
<dbReference type="AlphaFoldDB" id="A0A814ZPR8"/>
<dbReference type="PANTHER" id="PTHR22762:SF133">
    <property type="entry name" value="P-TYPE DOMAIN-CONTAINING PROTEIN"/>
    <property type="match status" value="1"/>
</dbReference>
<organism evidence="4 5">
    <name type="scientific">Rotaria sordida</name>
    <dbReference type="NCBI Taxonomy" id="392033"/>
    <lineage>
        <taxon>Eukaryota</taxon>
        <taxon>Metazoa</taxon>
        <taxon>Spiralia</taxon>
        <taxon>Gnathifera</taxon>
        <taxon>Rotifera</taxon>
        <taxon>Eurotatoria</taxon>
        <taxon>Bdelloidea</taxon>
        <taxon>Philodinida</taxon>
        <taxon>Philodinidae</taxon>
        <taxon>Rotaria</taxon>
    </lineage>
</organism>
<protein>
    <recommendedName>
        <fullName evidence="3">EGF-like domain-containing protein</fullName>
    </recommendedName>
</protein>
<dbReference type="PROSITE" id="PS50026">
    <property type="entry name" value="EGF_3"/>
    <property type="match status" value="1"/>
</dbReference>
<dbReference type="OrthoDB" id="10222591at2759"/>
<reference evidence="4" key="1">
    <citation type="submission" date="2021-02" db="EMBL/GenBank/DDBJ databases">
        <authorList>
            <person name="Nowell W R."/>
        </authorList>
    </citation>
    <scope>NUCLEOTIDE SEQUENCE</scope>
</reference>